<dbReference type="EMBL" id="SOGO01000008">
    <property type="protein sequence ID" value="TFD06382.1"/>
    <property type="molecule type" value="Genomic_DNA"/>
</dbReference>
<gene>
    <name evidence="2" type="ORF">E3T25_02270</name>
</gene>
<protein>
    <submittedName>
        <fullName evidence="2">Uncharacterized protein</fullName>
    </submittedName>
</protein>
<evidence type="ECO:0000313" key="3">
    <source>
        <dbReference type="Proteomes" id="UP000297851"/>
    </source>
</evidence>
<comment type="caution">
    <text evidence="2">The sequence shown here is derived from an EMBL/GenBank/DDBJ whole genome shotgun (WGS) entry which is preliminary data.</text>
</comment>
<accession>A0ABY2JI96</accession>
<name>A0ABY2JI96_9MICO</name>
<dbReference type="RefSeq" id="WP_134371896.1">
    <property type="nucleotide sequence ID" value="NZ_SOGO01000008.1"/>
</dbReference>
<keyword evidence="3" id="KW-1185">Reference proteome</keyword>
<dbReference type="Proteomes" id="UP000297851">
    <property type="component" value="Unassembled WGS sequence"/>
</dbReference>
<evidence type="ECO:0000256" key="1">
    <source>
        <dbReference type="SAM" id="MobiDB-lite"/>
    </source>
</evidence>
<reference evidence="2 3" key="1">
    <citation type="submission" date="2019-03" db="EMBL/GenBank/DDBJ databases">
        <title>Genomics of glacier-inhabiting Cryobacterium strains.</title>
        <authorList>
            <person name="Liu Q."/>
            <person name="Xin Y.-H."/>
        </authorList>
    </citation>
    <scope>NUCLEOTIDE SEQUENCE [LARGE SCALE GENOMIC DNA]</scope>
    <source>
        <strain evidence="2 3">TMT2-16</strain>
    </source>
</reference>
<organism evidence="2 3">
    <name type="scientific">Cryobacterium sandaracinum</name>
    <dbReference type="NCBI Taxonomy" id="1259247"/>
    <lineage>
        <taxon>Bacteria</taxon>
        <taxon>Bacillati</taxon>
        <taxon>Actinomycetota</taxon>
        <taxon>Actinomycetes</taxon>
        <taxon>Micrococcales</taxon>
        <taxon>Microbacteriaceae</taxon>
        <taxon>Cryobacterium</taxon>
    </lineage>
</organism>
<proteinExistence type="predicted"/>
<feature type="region of interest" description="Disordered" evidence="1">
    <location>
        <begin position="48"/>
        <end position="77"/>
    </location>
</feature>
<sequence>MLEKSVDLLPPGSIEYEGLAYESIGVIEINFTITRMVRLVDIGRPPSPASIGGGNHFPKNCRHDQETPNDGEICPKK</sequence>
<evidence type="ECO:0000313" key="2">
    <source>
        <dbReference type="EMBL" id="TFD06382.1"/>
    </source>
</evidence>